<feature type="domain" description="Nitroreductase" evidence="1">
    <location>
        <begin position="87"/>
        <end position="272"/>
    </location>
</feature>
<proteinExistence type="predicted"/>
<keyword evidence="3" id="KW-1185">Reference proteome</keyword>
<organism evidence="2 3">
    <name type="scientific">Archangium lansingense</name>
    <dbReference type="NCBI Taxonomy" id="2995310"/>
    <lineage>
        <taxon>Bacteria</taxon>
        <taxon>Pseudomonadati</taxon>
        <taxon>Myxococcota</taxon>
        <taxon>Myxococcia</taxon>
        <taxon>Myxococcales</taxon>
        <taxon>Cystobacterineae</taxon>
        <taxon>Archangiaceae</taxon>
        <taxon>Archangium</taxon>
    </lineage>
</organism>
<dbReference type="RefSeq" id="WP_267541928.1">
    <property type="nucleotide sequence ID" value="NZ_JAPNKA010000001.1"/>
</dbReference>
<dbReference type="InterPro" id="IPR052544">
    <property type="entry name" value="Bacteriocin_Proc_Enz"/>
</dbReference>
<accession>A0ABT4ANX8</accession>
<dbReference type="InterPro" id="IPR020051">
    <property type="entry name" value="SagB-type_dehydrogenase"/>
</dbReference>
<dbReference type="NCBIfam" id="TIGR03605">
    <property type="entry name" value="antibiot_sagB"/>
    <property type="match status" value="1"/>
</dbReference>
<dbReference type="PANTHER" id="PTHR43745">
    <property type="entry name" value="NITROREDUCTASE MJ1384-RELATED"/>
    <property type="match status" value="1"/>
</dbReference>
<dbReference type="Pfam" id="PF00881">
    <property type="entry name" value="Nitroreductase"/>
    <property type="match status" value="1"/>
</dbReference>
<dbReference type="SUPFAM" id="SSF55469">
    <property type="entry name" value="FMN-dependent nitroreductase-like"/>
    <property type="match status" value="1"/>
</dbReference>
<evidence type="ECO:0000313" key="2">
    <source>
        <dbReference type="EMBL" id="MCY1083397.1"/>
    </source>
</evidence>
<dbReference type="CDD" id="cd02142">
    <property type="entry name" value="McbC_SagB-like_oxidoreductase"/>
    <property type="match status" value="1"/>
</dbReference>
<comment type="caution">
    <text evidence="2">The sequence shown here is derived from an EMBL/GenBank/DDBJ whole genome shotgun (WGS) entry which is preliminary data.</text>
</comment>
<dbReference type="EMBL" id="JAPNKA010000001">
    <property type="protein sequence ID" value="MCY1083397.1"/>
    <property type="molecule type" value="Genomic_DNA"/>
</dbReference>
<evidence type="ECO:0000259" key="1">
    <source>
        <dbReference type="Pfam" id="PF00881"/>
    </source>
</evidence>
<dbReference type="Gene3D" id="3.40.109.10">
    <property type="entry name" value="NADH Oxidase"/>
    <property type="match status" value="1"/>
</dbReference>
<dbReference type="InterPro" id="IPR000415">
    <property type="entry name" value="Nitroreductase-like"/>
</dbReference>
<dbReference type="PANTHER" id="PTHR43745:SF2">
    <property type="entry name" value="NITROREDUCTASE MJ1384-RELATED"/>
    <property type="match status" value="1"/>
</dbReference>
<gene>
    <name evidence="2" type="ORF">OV287_54070</name>
</gene>
<evidence type="ECO:0000313" key="3">
    <source>
        <dbReference type="Proteomes" id="UP001207654"/>
    </source>
</evidence>
<name>A0ABT4ANX8_9BACT</name>
<protein>
    <submittedName>
        <fullName evidence="2">SagB/ThcOx family dehydrogenase</fullName>
    </submittedName>
</protein>
<dbReference type="InterPro" id="IPR029479">
    <property type="entry name" value="Nitroreductase"/>
</dbReference>
<sequence>MKPRVRHILQEWEQSQQRREAPPSLLFHENSKLTRPGLDELGRRIGRIMSEGLTKELARSWKCYPGHPQVELPRANLVLERGLQEVIVGRRSLRAFDPHRPVTLQELANLLQLSYGITGRLEDSGGTQYLRAIPSAGALYPLELYLMVQRVQGLDPGLYHYRVAHHALEALELADQSESMQRMEREWGMGSAPAFYLVVSALFARTMIKYRERGYRFILMEAGMLGQCATLLAECQQLHSCMMGGWLDDELNGLLGLDGSSESVVHVMCFGRAPREDAHG</sequence>
<dbReference type="Proteomes" id="UP001207654">
    <property type="component" value="Unassembled WGS sequence"/>
</dbReference>
<reference evidence="2 3" key="1">
    <citation type="submission" date="2022-11" db="EMBL/GenBank/DDBJ databases">
        <title>Minimal conservation of predation-associated metabolite biosynthetic gene clusters underscores biosynthetic potential of Myxococcota including descriptions for ten novel species: Archangium lansinium sp. nov., Myxococcus landrumus sp. nov., Nannocystis bai.</title>
        <authorList>
            <person name="Ahearne A."/>
            <person name="Stevens C."/>
            <person name="Phillips K."/>
        </authorList>
    </citation>
    <scope>NUCLEOTIDE SEQUENCE [LARGE SCALE GENOMIC DNA]</scope>
    <source>
        <strain evidence="2 3">MIWBW</strain>
    </source>
</reference>